<reference evidence="3" key="1">
    <citation type="submission" date="2022-10" db="EMBL/GenBank/DDBJ databases">
        <title>Genome assembly of Pristionchus species.</title>
        <authorList>
            <person name="Yoshida K."/>
            <person name="Sommer R.J."/>
        </authorList>
    </citation>
    <scope>NUCLEOTIDE SEQUENCE [LARGE SCALE GENOMIC DNA]</scope>
    <source>
        <strain evidence="3">RS5460</strain>
    </source>
</reference>
<name>A0AAN4ZR03_9BILA</name>
<keyword evidence="3" id="KW-1185">Reference proteome</keyword>
<organism evidence="2 3">
    <name type="scientific">Pristionchus mayeri</name>
    <dbReference type="NCBI Taxonomy" id="1317129"/>
    <lineage>
        <taxon>Eukaryota</taxon>
        <taxon>Metazoa</taxon>
        <taxon>Ecdysozoa</taxon>
        <taxon>Nematoda</taxon>
        <taxon>Chromadorea</taxon>
        <taxon>Rhabditida</taxon>
        <taxon>Rhabditina</taxon>
        <taxon>Diplogasteromorpha</taxon>
        <taxon>Diplogasteroidea</taxon>
        <taxon>Neodiplogasteridae</taxon>
        <taxon>Pristionchus</taxon>
    </lineage>
</organism>
<dbReference type="EMBL" id="BTRK01000003">
    <property type="protein sequence ID" value="GMR43213.1"/>
    <property type="molecule type" value="Genomic_DNA"/>
</dbReference>
<feature type="non-terminal residue" evidence="2">
    <location>
        <position position="1"/>
    </location>
</feature>
<evidence type="ECO:0000256" key="1">
    <source>
        <dbReference type="SAM" id="Phobius"/>
    </source>
</evidence>
<keyword evidence="1" id="KW-0472">Membrane</keyword>
<comment type="caution">
    <text evidence="2">The sequence shown here is derived from an EMBL/GenBank/DDBJ whole genome shotgun (WGS) entry which is preliminary data.</text>
</comment>
<dbReference type="Proteomes" id="UP001328107">
    <property type="component" value="Unassembled WGS sequence"/>
</dbReference>
<proteinExistence type="predicted"/>
<sequence length="92" mass="10506">SREDVDQPGALIVMMTFFIVVVVVLGLTLSGTLIFVMIGKNEQRADELPECLEKARHQAYEIVKRSNDSRTNEDVRHLILDTLKFAKRCDEE</sequence>
<protein>
    <submittedName>
        <fullName evidence="2">Uncharacterized protein</fullName>
    </submittedName>
</protein>
<dbReference type="AlphaFoldDB" id="A0AAN4ZR03"/>
<evidence type="ECO:0000313" key="2">
    <source>
        <dbReference type="EMBL" id="GMR43213.1"/>
    </source>
</evidence>
<keyword evidence="1" id="KW-0812">Transmembrane</keyword>
<accession>A0AAN4ZR03</accession>
<feature type="non-terminal residue" evidence="2">
    <location>
        <position position="92"/>
    </location>
</feature>
<evidence type="ECO:0000313" key="3">
    <source>
        <dbReference type="Proteomes" id="UP001328107"/>
    </source>
</evidence>
<feature type="transmembrane region" description="Helical" evidence="1">
    <location>
        <begin position="12"/>
        <end position="38"/>
    </location>
</feature>
<gene>
    <name evidence="2" type="ORF">PMAYCL1PPCAC_13408</name>
</gene>
<keyword evidence="1" id="KW-1133">Transmembrane helix</keyword>